<keyword evidence="3" id="KW-1185">Reference proteome</keyword>
<feature type="region of interest" description="Disordered" evidence="1">
    <location>
        <begin position="1"/>
        <end position="23"/>
    </location>
</feature>
<comment type="caution">
    <text evidence="2">The sequence shown here is derived from an EMBL/GenBank/DDBJ whole genome shotgun (WGS) entry which is preliminary data.</text>
</comment>
<gene>
    <name evidence="2" type="ORF">TGAM01_v210505</name>
</gene>
<proteinExistence type="predicted"/>
<dbReference type="EMBL" id="JPDN02000064">
    <property type="protein sequence ID" value="PON20631.1"/>
    <property type="molecule type" value="Genomic_DNA"/>
</dbReference>
<evidence type="ECO:0000256" key="1">
    <source>
        <dbReference type="SAM" id="MobiDB-lite"/>
    </source>
</evidence>
<evidence type="ECO:0000313" key="2">
    <source>
        <dbReference type="EMBL" id="PON20631.1"/>
    </source>
</evidence>
<sequence length="329" mass="36557">MPSKNSAIASAPIPPTKNQSGNNLVWNVADGYVQLARRTDKDDNLQQPVVGKPPHDKPDNDLIAAPDNRAPLTKPADPPVETKQVAPFQSTWSFAEAVTPSLTRVFAVRDDYAVCLISPGYHPLKRATAKTFSIAACSKPDSDGPDHEKVLVYYVVEDDNSDRRVAEYNIKEKRAYILSTDLSSDPSDATRLCAIYYAPPGETTEEPYIFFQKKDKIFEYRTQKNSSSELTGITDLRSPTPLAICRFNKKVYLFWLSSTYRLMYSSRSAGQWTSGTTVPAPAGGHQPFKADTQSDLSVVADEEKGQITIYYKQVDSDNEVDAYVWKVAP</sequence>
<dbReference type="Proteomes" id="UP000054821">
    <property type="component" value="Unassembled WGS sequence"/>
</dbReference>
<name>A0A2P4Z8P0_9HYPO</name>
<reference evidence="2 3" key="1">
    <citation type="journal article" date="2016" name="Genome Announc.">
        <title>Draft Whole-Genome Sequence of Trichoderma gamsii T6085, a Promising Biocontrol Agent of Fusarium Head Blight on Wheat.</title>
        <authorList>
            <person name="Baroncelli R."/>
            <person name="Zapparata A."/>
            <person name="Piaggeschi G."/>
            <person name="Sarrocco S."/>
            <person name="Vannacci G."/>
        </authorList>
    </citation>
    <scope>NUCLEOTIDE SEQUENCE [LARGE SCALE GENOMIC DNA]</scope>
    <source>
        <strain evidence="2 3">T6085</strain>
    </source>
</reference>
<dbReference type="SUPFAM" id="SSF89372">
    <property type="entry name" value="Fucose-specific lectin"/>
    <property type="match status" value="1"/>
</dbReference>
<accession>A0A2P4Z8P0</accession>
<dbReference type="GeneID" id="29989677"/>
<evidence type="ECO:0008006" key="4">
    <source>
        <dbReference type="Google" id="ProtNLM"/>
    </source>
</evidence>
<feature type="region of interest" description="Disordered" evidence="1">
    <location>
        <begin position="39"/>
        <end position="81"/>
    </location>
</feature>
<evidence type="ECO:0000313" key="3">
    <source>
        <dbReference type="Proteomes" id="UP000054821"/>
    </source>
</evidence>
<dbReference type="RefSeq" id="XP_018657197.1">
    <property type="nucleotide sequence ID" value="XM_018809594.1"/>
</dbReference>
<organism evidence="2 3">
    <name type="scientific">Trichoderma gamsii</name>
    <dbReference type="NCBI Taxonomy" id="398673"/>
    <lineage>
        <taxon>Eukaryota</taxon>
        <taxon>Fungi</taxon>
        <taxon>Dikarya</taxon>
        <taxon>Ascomycota</taxon>
        <taxon>Pezizomycotina</taxon>
        <taxon>Sordariomycetes</taxon>
        <taxon>Hypocreomycetidae</taxon>
        <taxon>Hypocreales</taxon>
        <taxon>Hypocreaceae</taxon>
        <taxon>Trichoderma</taxon>
    </lineage>
</organism>
<dbReference type="Gene3D" id="2.120.10.70">
    <property type="entry name" value="Fucose-specific lectin"/>
    <property type="match status" value="1"/>
</dbReference>
<protein>
    <recommendedName>
        <fullName evidence="4">Fucose-specific lectin</fullName>
    </recommendedName>
</protein>
<dbReference type="AlphaFoldDB" id="A0A2P4Z8P0"/>